<name>A0AAN9BWW8_9CAEN</name>
<evidence type="ECO:0000256" key="8">
    <source>
        <dbReference type="ARBA" id="ARBA00022824"/>
    </source>
</evidence>
<keyword evidence="9" id="KW-0492">Microsome</keyword>
<keyword evidence="16" id="KW-1133">Transmembrane helix</keyword>
<comment type="subcellular location">
    <subcellularLocation>
        <location evidence="3">Endoplasmic reticulum membrane</location>
        <topology evidence="3">Peripheral membrane protein</topology>
    </subcellularLocation>
    <subcellularLocation>
        <location evidence="2">Microsome membrane</location>
        <topology evidence="2">Peripheral membrane protein</topology>
    </subcellularLocation>
</comment>
<comment type="cofactor">
    <cofactor evidence="1 14">
        <name>heme</name>
        <dbReference type="ChEBI" id="CHEBI:30413"/>
    </cofactor>
</comment>
<evidence type="ECO:0000256" key="10">
    <source>
        <dbReference type="ARBA" id="ARBA00023002"/>
    </source>
</evidence>
<evidence type="ECO:0000256" key="1">
    <source>
        <dbReference type="ARBA" id="ARBA00001971"/>
    </source>
</evidence>
<evidence type="ECO:0000256" key="15">
    <source>
        <dbReference type="RuleBase" id="RU000461"/>
    </source>
</evidence>
<dbReference type="PROSITE" id="PS00086">
    <property type="entry name" value="CYTOCHROME_P450"/>
    <property type="match status" value="1"/>
</dbReference>
<dbReference type="GO" id="GO:0042446">
    <property type="term" value="P:hormone biosynthetic process"/>
    <property type="evidence" value="ECO:0007669"/>
    <property type="project" value="TreeGrafter"/>
</dbReference>
<gene>
    <name evidence="17" type="ORF">V1264_012190</name>
</gene>
<proteinExistence type="inferred from homology"/>
<dbReference type="PANTHER" id="PTHR24289:SF21">
    <property type="entry name" value="CYTOCHROME P450 1A"/>
    <property type="match status" value="1"/>
</dbReference>
<evidence type="ECO:0000256" key="13">
    <source>
        <dbReference type="ARBA" id="ARBA00023136"/>
    </source>
</evidence>
<dbReference type="EC" id="1.14.14.1" evidence="5"/>
<dbReference type="GO" id="GO:0042448">
    <property type="term" value="P:progesterone metabolic process"/>
    <property type="evidence" value="ECO:0007669"/>
    <property type="project" value="TreeGrafter"/>
</dbReference>
<comment type="caution">
    <text evidence="17">The sequence shown here is derived from an EMBL/GenBank/DDBJ whole genome shotgun (WGS) entry which is preliminary data.</text>
</comment>
<evidence type="ECO:0000256" key="12">
    <source>
        <dbReference type="ARBA" id="ARBA00023033"/>
    </source>
</evidence>
<protein>
    <recommendedName>
        <fullName evidence="5">unspecific monooxygenase</fullName>
        <ecNumber evidence="5">1.14.14.1</ecNumber>
    </recommendedName>
</protein>
<keyword evidence="6 14" id="KW-0349">Heme</keyword>
<evidence type="ECO:0000256" key="9">
    <source>
        <dbReference type="ARBA" id="ARBA00022848"/>
    </source>
</evidence>
<sequence>MAKIDLNNVPASGFEMQVTAALLLAVSMLMVVLLFLFNKDSSKRPPGPRGVPVMGYLPFFDKEAHLTFTKLRETYGDVLSLSFGAWPAVVVSGYDVIKEALVAKGDDFSGRPAFTTGRMWNEGRSFGLGPFDAVWKMKQAIVKQAMAKFINAKTDLIEEVIRAEVGAVITSLTSHGDTSLCPKDSISVAISSMMYQLCYGRLDDFREDPGFKAELAGEMSVLAAKKGSLLDLVPWLRHVQRAKVNRFKDIVRDVEDRRSARITEHEATFDDENLRDLADFLIQAGNSLSEGDLAVGLDKTRVVESLDFIKQAHGSVGTALEWLLLLMAAYPEVQDKVFKEICDVVGRDRAPGLADRRKLSYAEATIMEGIRYAAPVPLAIPHSTTCDTKLQGFDIKQDTVVFFNLFSIYKDKDLWGDPEVFRPERFLTLEGELDKSLVERVTTFSMGRRSCIGASLACMELFLFFTTLMQRVKISRPSGQTEEYSMEGYYNPTRKPNPYQICVAVRDSQVAAVEL</sequence>
<dbReference type="GO" id="GO:0005789">
    <property type="term" value="C:endoplasmic reticulum membrane"/>
    <property type="evidence" value="ECO:0007669"/>
    <property type="project" value="UniProtKB-SubCell"/>
</dbReference>
<feature type="binding site" description="axial binding residue" evidence="14">
    <location>
        <position position="451"/>
    </location>
    <ligand>
        <name>heme</name>
        <dbReference type="ChEBI" id="CHEBI:30413"/>
    </ligand>
    <ligandPart>
        <name>Fe</name>
        <dbReference type="ChEBI" id="CHEBI:18248"/>
    </ligandPart>
</feature>
<dbReference type="FunFam" id="1.10.630.10:FF:000238">
    <property type="entry name" value="Cytochrome P450 2A6"/>
    <property type="match status" value="1"/>
</dbReference>
<evidence type="ECO:0000256" key="14">
    <source>
        <dbReference type="PIRSR" id="PIRSR602401-1"/>
    </source>
</evidence>
<dbReference type="PRINTS" id="PR00463">
    <property type="entry name" value="EP450I"/>
</dbReference>
<dbReference type="InterPro" id="IPR036396">
    <property type="entry name" value="Cyt_P450_sf"/>
</dbReference>
<keyword evidence="13 16" id="KW-0472">Membrane</keyword>
<evidence type="ECO:0000313" key="18">
    <source>
        <dbReference type="Proteomes" id="UP001374579"/>
    </source>
</evidence>
<evidence type="ECO:0000256" key="3">
    <source>
        <dbReference type="ARBA" id="ARBA00004406"/>
    </source>
</evidence>
<evidence type="ECO:0000256" key="4">
    <source>
        <dbReference type="ARBA" id="ARBA00010617"/>
    </source>
</evidence>
<dbReference type="InterPro" id="IPR017972">
    <property type="entry name" value="Cyt_P450_CS"/>
</dbReference>
<accession>A0AAN9BWW8</accession>
<evidence type="ECO:0000256" key="16">
    <source>
        <dbReference type="SAM" id="Phobius"/>
    </source>
</evidence>
<dbReference type="GO" id="GO:0005506">
    <property type="term" value="F:iron ion binding"/>
    <property type="evidence" value="ECO:0007669"/>
    <property type="project" value="InterPro"/>
</dbReference>
<dbReference type="Pfam" id="PF00067">
    <property type="entry name" value="p450"/>
    <property type="match status" value="1"/>
</dbReference>
<keyword evidence="12 15" id="KW-0503">Monooxygenase</keyword>
<dbReference type="GO" id="GO:0004508">
    <property type="term" value="F:steroid 17-alpha-monooxygenase activity"/>
    <property type="evidence" value="ECO:0007669"/>
    <property type="project" value="TreeGrafter"/>
</dbReference>
<organism evidence="17 18">
    <name type="scientific">Littorina saxatilis</name>
    <dbReference type="NCBI Taxonomy" id="31220"/>
    <lineage>
        <taxon>Eukaryota</taxon>
        <taxon>Metazoa</taxon>
        <taxon>Spiralia</taxon>
        <taxon>Lophotrochozoa</taxon>
        <taxon>Mollusca</taxon>
        <taxon>Gastropoda</taxon>
        <taxon>Caenogastropoda</taxon>
        <taxon>Littorinimorpha</taxon>
        <taxon>Littorinoidea</taxon>
        <taxon>Littorinidae</taxon>
        <taxon>Littorina</taxon>
    </lineage>
</organism>
<dbReference type="Gene3D" id="1.10.630.10">
    <property type="entry name" value="Cytochrome P450"/>
    <property type="match status" value="1"/>
</dbReference>
<comment type="similarity">
    <text evidence="4 15">Belongs to the cytochrome P450 family.</text>
</comment>
<feature type="transmembrane region" description="Helical" evidence="16">
    <location>
        <begin position="20"/>
        <end position="37"/>
    </location>
</feature>
<keyword evidence="8" id="KW-0256">Endoplasmic reticulum</keyword>
<dbReference type="EMBL" id="JBAMIC010000002">
    <property type="protein sequence ID" value="KAK7112800.1"/>
    <property type="molecule type" value="Genomic_DNA"/>
</dbReference>
<keyword evidence="16" id="KW-0812">Transmembrane</keyword>
<keyword evidence="11 14" id="KW-0408">Iron</keyword>
<evidence type="ECO:0000256" key="6">
    <source>
        <dbReference type="ARBA" id="ARBA00022617"/>
    </source>
</evidence>
<dbReference type="Proteomes" id="UP001374579">
    <property type="component" value="Unassembled WGS sequence"/>
</dbReference>
<dbReference type="InterPro" id="IPR002401">
    <property type="entry name" value="Cyt_P450_E_grp-I"/>
</dbReference>
<dbReference type="PANTHER" id="PTHR24289">
    <property type="entry name" value="STEROID 17-ALPHA-HYDROXYLASE/17,20 LYASE"/>
    <property type="match status" value="1"/>
</dbReference>
<keyword evidence="18" id="KW-1185">Reference proteome</keyword>
<evidence type="ECO:0000256" key="7">
    <source>
        <dbReference type="ARBA" id="ARBA00022723"/>
    </source>
</evidence>
<evidence type="ECO:0000256" key="2">
    <source>
        <dbReference type="ARBA" id="ARBA00004174"/>
    </source>
</evidence>
<evidence type="ECO:0000313" key="17">
    <source>
        <dbReference type="EMBL" id="KAK7112800.1"/>
    </source>
</evidence>
<dbReference type="AlphaFoldDB" id="A0AAN9BWW8"/>
<evidence type="ECO:0000256" key="11">
    <source>
        <dbReference type="ARBA" id="ARBA00023004"/>
    </source>
</evidence>
<dbReference type="InterPro" id="IPR001128">
    <property type="entry name" value="Cyt_P450"/>
</dbReference>
<dbReference type="SUPFAM" id="SSF48264">
    <property type="entry name" value="Cytochrome P450"/>
    <property type="match status" value="1"/>
</dbReference>
<keyword evidence="10 15" id="KW-0560">Oxidoreductase</keyword>
<dbReference type="GO" id="GO:0020037">
    <property type="term" value="F:heme binding"/>
    <property type="evidence" value="ECO:0007669"/>
    <property type="project" value="InterPro"/>
</dbReference>
<keyword evidence="7 14" id="KW-0479">Metal-binding</keyword>
<reference evidence="17 18" key="1">
    <citation type="submission" date="2024-02" db="EMBL/GenBank/DDBJ databases">
        <title>Chromosome-scale genome assembly of the rough periwinkle Littorina saxatilis.</title>
        <authorList>
            <person name="De Jode A."/>
            <person name="Faria R."/>
            <person name="Formenti G."/>
            <person name="Sims Y."/>
            <person name="Smith T.P."/>
            <person name="Tracey A."/>
            <person name="Wood J.M.D."/>
            <person name="Zagrodzka Z.B."/>
            <person name="Johannesson K."/>
            <person name="Butlin R.K."/>
            <person name="Leder E.H."/>
        </authorList>
    </citation>
    <scope>NUCLEOTIDE SEQUENCE [LARGE SCALE GENOMIC DNA]</scope>
    <source>
        <strain evidence="17">Snail1</strain>
        <tissue evidence="17">Muscle</tissue>
    </source>
</reference>
<evidence type="ECO:0000256" key="5">
    <source>
        <dbReference type="ARBA" id="ARBA00012109"/>
    </source>
</evidence>